<accession>D7AAT9</accession>
<dbReference type="AlphaFoldDB" id="D7AAT9"/>
<dbReference type="InterPro" id="IPR001466">
    <property type="entry name" value="Beta-lactam-related"/>
</dbReference>
<sequence>MHRRSLLAAPFLLLTPRLGFAQGAPESPSATVPPAGIGAPEAPAAPADALSPILDRAGALSPLRTVLVYKDGKRLAARGFSGGSVDRPTNIKSASKSIVSALVGIAIDKGVLEGPGQKIAPLLRRDLPDDPDPRLAEITLGNLLSMQAGLERTSGAYYGRWIASPNWVRAALARPFVDAPGGDMLYSTGSTHLLSAILTRTSGRSTLALARDWLGPLDGFEIASWQRDPQGIYFGGNEMAMRPTSLLAFAELYRNGGRNAEGVQFVPEAWIAASWQVRTHSRFTGDGYGYGWFTRDIAGTPAYYGWGYGGQMLYVIPARGMSLVMTSVADTPSGRTGHRDDLHALAGEIVAAVG</sequence>
<feature type="compositionally biased region" description="Low complexity" evidence="1">
    <location>
        <begin position="33"/>
        <end position="43"/>
    </location>
</feature>
<evidence type="ECO:0000313" key="5">
    <source>
        <dbReference type="Proteomes" id="UP000006633"/>
    </source>
</evidence>
<evidence type="ECO:0000256" key="1">
    <source>
        <dbReference type="SAM" id="MobiDB-lite"/>
    </source>
</evidence>
<dbReference type="STRING" id="639283.Snov_3686"/>
<proteinExistence type="predicted"/>
<dbReference type="InterPro" id="IPR050789">
    <property type="entry name" value="Diverse_Enzym_Activities"/>
</dbReference>
<feature type="signal peptide" evidence="2">
    <location>
        <begin position="1"/>
        <end position="21"/>
    </location>
</feature>
<dbReference type="InterPro" id="IPR012338">
    <property type="entry name" value="Beta-lactam/transpept-like"/>
</dbReference>
<dbReference type="Pfam" id="PF00144">
    <property type="entry name" value="Beta-lactamase"/>
    <property type="match status" value="1"/>
</dbReference>
<dbReference type="HOGENOM" id="CLU_030169_1_4_5"/>
<keyword evidence="2" id="KW-0732">Signal</keyword>
<dbReference type="KEGG" id="sno:Snov_3686"/>
<dbReference type="SUPFAM" id="SSF56601">
    <property type="entry name" value="beta-lactamase/transpeptidase-like"/>
    <property type="match status" value="1"/>
</dbReference>
<dbReference type="OrthoDB" id="9814204at2"/>
<feature type="domain" description="Beta-lactamase-related" evidence="3">
    <location>
        <begin position="66"/>
        <end position="346"/>
    </location>
</feature>
<dbReference type="PANTHER" id="PTHR43283">
    <property type="entry name" value="BETA-LACTAMASE-RELATED"/>
    <property type="match status" value="1"/>
</dbReference>
<dbReference type="Proteomes" id="UP000006633">
    <property type="component" value="Chromosome"/>
</dbReference>
<organism evidence="4 5">
    <name type="scientific">Ancylobacter novellus (strain ATCC 8093 / DSM 506 / JCM 20403 / CCM 1077 / IAM 12100 / NBRC 12443 / NCIMB 10456)</name>
    <name type="common">Starkeya novella</name>
    <dbReference type="NCBI Taxonomy" id="639283"/>
    <lineage>
        <taxon>Bacteria</taxon>
        <taxon>Pseudomonadati</taxon>
        <taxon>Pseudomonadota</taxon>
        <taxon>Alphaproteobacteria</taxon>
        <taxon>Hyphomicrobiales</taxon>
        <taxon>Xanthobacteraceae</taxon>
        <taxon>Ancylobacter</taxon>
    </lineage>
</organism>
<name>D7AAT9_ANCN5</name>
<evidence type="ECO:0000313" key="4">
    <source>
        <dbReference type="EMBL" id="ADH90956.1"/>
    </source>
</evidence>
<reference evidence="4 5" key="1">
    <citation type="journal article" date="2012" name="Stand. Genomic Sci.">
        <title>Complete genome sequence of the facultatively chemolithoautotrophic and methylotrophic alpha Proteobacterium Starkeya novella type strain (ATCC 8093(T)).</title>
        <authorList>
            <person name="Kappler U."/>
            <person name="Davenport K."/>
            <person name="Beatson S."/>
            <person name="Lucas S."/>
            <person name="Lapidus A."/>
            <person name="Copeland A."/>
            <person name="Berry K.W."/>
            <person name="Glavina Del Rio T."/>
            <person name="Hammon N."/>
            <person name="Dalin E."/>
            <person name="Tice H."/>
            <person name="Pitluck S."/>
            <person name="Richardson P."/>
            <person name="Bruce D."/>
            <person name="Goodwin L.A."/>
            <person name="Han C."/>
            <person name="Tapia R."/>
            <person name="Detter J.C."/>
            <person name="Chang Y.J."/>
            <person name="Jeffries C.D."/>
            <person name="Land M."/>
            <person name="Hauser L."/>
            <person name="Kyrpides N.C."/>
            <person name="Goker M."/>
            <person name="Ivanova N."/>
            <person name="Klenk H.P."/>
            <person name="Woyke T."/>
        </authorList>
    </citation>
    <scope>NUCLEOTIDE SEQUENCE [LARGE SCALE GENOMIC DNA]</scope>
    <source>
        <strain evidence="5">ATCC 8093 / DSM 506 / JCM 20403 / CCM 1077 / IAM 12100 / NBRC 12443 / NCIMB 10456</strain>
    </source>
</reference>
<dbReference type="EMBL" id="CP002026">
    <property type="protein sequence ID" value="ADH90956.1"/>
    <property type="molecule type" value="Genomic_DNA"/>
</dbReference>
<gene>
    <name evidence="4" type="ordered locus">Snov_3686</name>
</gene>
<dbReference type="RefSeq" id="WP_013168457.1">
    <property type="nucleotide sequence ID" value="NC_014217.1"/>
</dbReference>
<dbReference type="PANTHER" id="PTHR43283:SF7">
    <property type="entry name" value="BETA-LACTAMASE-RELATED DOMAIN-CONTAINING PROTEIN"/>
    <property type="match status" value="1"/>
</dbReference>
<dbReference type="MEROPS" id="S12.A23"/>
<keyword evidence="5" id="KW-1185">Reference proteome</keyword>
<protein>
    <submittedName>
        <fullName evidence="4">Beta-lactamase</fullName>
    </submittedName>
</protein>
<evidence type="ECO:0000256" key="2">
    <source>
        <dbReference type="SAM" id="SignalP"/>
    </source>
</evidence>
<dbReference type="eggNOG" id="COG1680">
    <property type="taxonomic scope" value="Bacteria"/>
</dbReference>
<dbReference type="Gene3D" id="3.40.710.10">
    <property type="entry name" value="DD-peptidase/beta-lactamase superfamily"/>
    <property type="match status" value="1"/>
</dbReference>
<feature type="chain" id="PRO_5003092285" evidence="2">
    <location>
        <begin position="22"/>
        <end position="354"/>
    </location>
</feature>
<feature type="region of interest" description="Disordered" evidence="1">
    <location>
        <begin position="24"/>
        <end position="43"/>
    </location>
</feature>
<evidence type="ECO:0000259" key="3">
    <source>
        <dbReference type="Pfam" id="PF00144"/>
    </source>
</evidence>